<dbReference type="Proteomes" id="UP001438008">
    <property type="component" value="Unassembled WGS sequence"/>
</dbReference>
<evidence type="ECO:0000259" key="7">
    <source>
        <dbReference type="PROSITE" id="PS51093"/>
    </source>
</evidence>
<evidence type="ECO:0000256" key="2">
    <source>
        <dbReference type="ARBA" id="ARBA00022448"/>
    </source>
</evidence>
<dbReference type="Pfam" id="PF00358">
    <property type="entry name" value="PTS_EIIA_1"/>
    <property type="match status" value="1"/>
</dbReference>
<accession>A0ABV1FFE5</accession>
<sequence length="158" mass="17186">MMFFRRKEEKFVSPMEGTLIRLEDVPDAVFSEKMMGDGFAVELTGGCITAPVSGVLESAFPTGHAFGIRTREGMEVLLHIGLDTVQLKGKGFEVQVRQGEKITQGALLAKVDLNYIKSAGKSVISPVIFTSGEQIEILKEGAVKNGDAEIVKIQNLEK</sequence>
<keyword evidence="2" id="KW-0813">Transport</keyword>
<dbReference type="Gene3D" id="2.70.70.10">
    <property type="entry name" value="Glucose Permease (Domain IIA)"/>
    <property type="match status" value="1"/>
</dbReference>
<name>A0ABV1FFE5_9FIRM</name>
<keyword evidence="9" id="KW-1185">Reference proteome</keyword>
<dbReference type="InterPro" id="IPR001127">
    <property type="entry name" value="PTS_EIIA_1_perm"/>
</dbReference>
<evidence type="ECO:0000313" key="9">
    <source>
        <dbReference type="Proteomes" id="UP001438008"/>
    </source>
</evidence>
<dbReference type="PROSITE" id="PS00371">
    <property type="entry name" value="PTS_EIIA_TYPE_1_HIS"/>
    <property type="match status" value="1"/>
</dbReference>
<keyword evidence="6" id="KW-0418">Kinase</keyword>
<feature type="domain" description="PTS EIIA type-1" evidence="7">
    <location>
        <begin position="27"/>
        <end position="131"/>
    </location>
</feature>
<dbReference type="InterPro" id="IPR050890">
    <property type="entry name" value="PTS_EIIA_component"/>
</dbReference>
<gene>
    <name evidence="8" type="ORF">WMO29_03115</name>
</gene>
<dbReference type="NCBIfam" id="TIGR00830">
    <property type="entry name" value="PTBA"/>
    <property type="match status" value="1"/>
</dbReference>
<dbReference type="EMBL" id="JBBMFE010000002">
    <property type="protein sequence ID" value="MEQ2471486.1"/>
    <property type="molecule type" value="Genomic_DNA"/>
</dbReference>
<dbReference type="InterPro" id="IPR011055">
    <property type="entry name" value="Dup_hybrid_motif"/>
</dbReference>
<dbReference type="PANTHER" id="PTHR45008:SF1">
    <property type="entry name" value="PTS SYSTEM GLUCOSE-SPECIFIC EIIA COMPONENT"/>
    <property type="match status" value="1"/>
</dbReference>
<dbReference type="RefSeq" id="WP_349163724.1">
    <property type="nucleotide sequence ID" value="NZ_JBBMFE010000002.1"/>
</dbReference>
<comment type="subcellular location">
    <subcellularLocation>
        <location evidence="1">Cytoplasm</location>
    </subcellularLocation>
</comment>
<evidence type="ECO:0000256" key="6">
    <source>
        <dbReference type="ARBA" id="ARBA00022777"/>
    </source>
</evidence>
<dbReference type="SUPFAM" id="SSF51261">
    <property type="entry name" value="Duplicated hybrid motif"/>
    <property type="match status" value="1"/>
</dbReference>
<keyword evidence="5" id="KW-0598">Phosphotransferase system</keyword>
<evidence type="ECO:0000256" key="3">
    <source>
        <dbReference type="ARBA" id="ARBA00022597"/>
    </source>
</evidence>
<dbReference type="PANTHER" id="PTHR45008">
    <property type="entry name" value="PTS SYSTEM GLUCOSE-SPECIFIC EIIA COMPONENT"/>
    <property type="match status" value="1"/>
</dbReference>
<evidence type="ECO:0000313" key="8">
    <source>
        <dbReference type="EMBL" id="MEQ2471486.1"/>
    </source>
</evidence>
<evidence type="ECO:0000256" key="5">
    <source>
        <dbReference type="ARBA" id="ARBA00022683"/>
    </source>
</evidence>
<keyword evidence="3 8" id="KW-0762">Sugar transport</keyword>
<organism evidence="8 9">
    <name type="scientific">Laedolimicola intestinihominis</name>
    <dbReference type="NCBI Taxonomy" id="3133166"/>
    <lineage>
        <taxon>Bacteria</taxon>
        <taxon>Bacillati</taxon>
        <taxon>Bacillota</taxon>
        <taxon>Clostridia</taxon>
        <taxon>Lachnospirales</taxon>
        <taxon>Lachnospiraceae</taxon>
        <taxon>Laedolimicola</taxon>
    </lineage>
</organism>
<proteinExistence type="predicted"/>
<evidence type="ECO:0000256" key="1">
    <source>
        <dbReference type="ARBA" id="ARBA00004496"/>
    </source>
</evidence>
<keyword evidence="4" id="KW-0808">Transferase</keyword>
<reference evidence="8 9" key="1">
    <citation type="submission" date="2024-03" db="EMBL/GenBank/DDBJ databases">
        <title>Human intestinal bacterial collection.</title>
        <authorList>
            <person name="Pauvert C."/>
            <person name="Hitch T.C.A."/>
            <person name="Clavel T."/>
        </authorList>
    </citation>
    <scope>NUCLEOTIDE SEQUENCE [LARGE SCALE GENOMIC DNA]</scope>
    <source>
        <strain evidence="8 9">CLA-AA-H132</strain>
    </source>
</reference>
<dbReference type="PROSITE" id="PS51093">
    <property type="entry name" value="PTS_EIIA_TYPE_1"/>
    <property type="match status" value="1"/>
</dbReference>
<protein>
    <submittedName>
        <fullName evidence="8">PTS glucose transporter subunit IIA</fullName>
    </submittedName>
</protein>
<evidence type="ECO:0000256" key="4">
    <source>
        <dbReference type="ARBA" id="ARBA00022679"/>
    </source>
</evidence>
<comment type="caution">
    <text evidence="8">The sequence shown here is derived from an EMBL/GenBank/DDBJ whole genome shotgun (WGS) entry which is preliminary data.</text>
</comment>